<feature type="region of interest" description="Disordered" evidence="1">
    <location>
        <begin position="1"/>
        <end position="25"/>
    </location>
</feature>
<comment type="caution">
    <text evidence="2">The sequence shown here is derived from an EMBL/GenBank/DDBJ whole genome shotgun (WGS) entry which is preliminary data.</text>
</comment>
<dbReference type="Proteomes" id="UP001066276">
    <property type="component" value="Chromosome 3_1"/>
</dbReference>
<gene>
    <name evidence="2" type="ORF">NDU88_006208</name>
</gene>
<dbReference type="AlphaFoldDB" id="A0AAV7UKV0"/>
<evidence type="ECO:0000313" key="2">
    <source>
        <dbReference type="EMBL" id="KAJ1189463.1"/>
    </source>
</evidence>
<organism evidence="2 3">
    <name type="scientific">Pleurodeles waltl</name>
    <name type="common">Iberian ribbed newt</name>
    <dbReference type="NCBI Taxonomy" id="8319"/>
    <lineage>
        <taxon>Eukaryota</taxon>
        <taxon>Metazoa</taxon>
        <taxon>Chordata</taxon>
        <taxon>Craniata</taxon>
        <taxon>Vertebrata</taxon>
        <taxon>Euteleostomi</taxon>
        <taxon>Amphibia</taxon>
        <taxon>Batrachia</taxon>
        <taxon>Caudata</taxon>
        <taxon>Salamandroidea</taxon>
        <taxon>Salamandridae</taxon>
        <taxon>Pleurodelinae</taxon>
        <taxon>Pleurodeles</taxon>
    </lineage>
</organism>
<feature type="region of interest" description="Disordered" evidence="1">
    <location>
        <begin position="161"/>
        <end position="225"/>
    </location>
</feature>
<accession>A0AAV7UKV0</accession>
<keyword evidence="3" id="KW-1185">Reference proteome</keyword>
<protein>
    <submittedName>
        <fullName evidence="2">Uncharacterized protein</fullName>
    </submittedName>
</protein>
<evidence type="ECO:0000313" key="3">
    <source>
        <dbReference type="Proteomes" id="UP001066276"/>
    </source>
</evidence>
<dbReference type="EMBL" id="JANPWB010000005">
    <property type="protein sequence ID" value="KAJ1189463.1"/>
    <property type="molecule type" value="Genomic_DNA"/>
</dbReference>
<sequence>MARPRAPGPLDGRGGLRGPAGAHRGRAAWRMGMGRTWCPWPPGTAGEASADPTDTWAGAHRGRAAWRMGGLNATPPKPLNRNWQGENPRALCHPAGRLEDGAHDPWWAHCLGPTGARFRASEPGTSGEALRGLRDPAPRASWHRGREMVCGWVLVVWSGPSTHAQPELSPGARSQLAQPGAQVGGLRTRACWVPAEAYTPSPDRGGGSSARATSSPKPPAKQTLP</sequence>
<evidence type="ECO:0000256" key="1">
    <source>
        <dbReference type="SAM" id="MobiDB-lite"/>
    </source>
</evidence>
<reference evidence="2" key="1">
    <citation type="journal article" date="2022" name="bioRxiv">
        <title>Sequencing and chromosome-scale assembly of the giantPleurodeles waltlgenome.</title>
        <authorList>
            <person name="Brown T."/>
            <person name="Elewa A."/>
            <person name="Iarovenko S."/>
            <person name="Subramanian E."/>
            <person name="Araus A.J."/>
            <person name="Petzold A."/>
            <person name="Susuki M."/>
            <person name="Suzuki K.-i.T."/>
            <person name="Hayashi T."/>
            <person name="Toyoda A."/>
            <person name="Oliveira C."/>
            <person name="Osipova E."/>
            <person name="Leigh N.D."/>
            <person name="Simon A."/>
            <person name="Yun M.H."/>
        </authorList>
    </citation>
    <scope>NUCLEOTIDE SEQUENCE</scope>
    <source>
        <strain evidence="2">20211129_DDA</strain>
        <tissue evidence="2">Liver</tissue>
    </source>
</reference>
<name>A0AAV7UKV0_PLEWA</name>
<feature type="compositionally biased region" description="Low complexity" evidence="1">
    <location>
        <begin position="1"/>
        <end position="10"/>
    </location>
</feature>
<proteinExistence type="predicted"/>